<dbReference type="RefSeq" id="WP_090860314.1">
    <property type="nucleotide sequence ID" value="NZ_FMZM01000013.1"/>
</dbReference>
<sequence>MNQHQPGDQRPQDETGPLAAQQPAAGATAVADAPPPPPPYPPAATAPKRPNPLRRVPRTAWLAAAAVVVLVGVGLGGFFLGRATADDDGGFPDRGQRPDFPGGGGPGRDGQMPGMPGQNGQDGQLPGQGQQGQPGSSTDDGTDSGTQEDSADTTAWYVVPSAA</sequence>
<evidence type="ECO:0000313" key="4">
    <source>
        <dbReference type="Proteomes" id="UP000199034"/>
    </source>
</evidence>
<evidence type="ECO:0000313" key="3">
    <source>
        <dbReference type="EMBL" id="SDE00818.1"/>
    </source>
</evidence>
<keyword evidence="2" id="KW-0472">Membrane</keyword>
<keyword evidence="4" id="KW-1185">Reference proteome</keyword>
<dbReference type="AlphaFoldDB" id="A0A1G6ZDY7"/>
<reference evidence="3 4" key="1">
    <citation type="submission" date="2016-10" db="EMBL/GenBank/DDBJ databases">
        <authorList>
            <person name="de Groot N.N."/>
        </authorList>
    </citation>
    <scope>NUCLEOTIDE SEQUENCE [LARGE SCALE GENOMIC DNA]</scope>
    <source>
        <strain evidence="3 4">CGMCC 4.6858</strain>
    </source>
</reference>
<evidence type="ECO:0000256" key="1">
    <source>
        <dbReference type="SAM" id="MobiDB-lite"/>
    </source>
</evidence>
<accession>A0A1G6ZDY7</accession>
<protein>
    <submittedName>
        <fullName evidence="3">Uncharacterized protein</fullName>
    </submittedName>
</protein>
<gene>
    <name evidence="3" type="ORF">SAMN05421872_113108</name>
</gene>
<name>A0A1G6ZDY7_9ACTN</name>
<keyword evidence="2" id="KW-0812">Transmembrane</keyword>
<keyword evidence="2" id="KW-1133">Transmembrane helix</keyword>
<organism evidence="3 4">
    <name type="scientific">Nocardioides lianchengensis</name>
    <dbReference type="NCBI Taxonomy" id="1045774"/>
    <lineage>
        <taxon>Bacteria</taxon>
        <taxon>Bacillati</taxon>
        <taxon>Actinomycetota</taxon>
        <taxon>Actinomycetes</taxon>
        <taxon>Propionibacteriales</taxon>
        <taxon>Nocardioidaceae</taxon>
        <taxon>Nocardioides</taxon>
    </lineage>
</organism>
<proteinExistence type="predicted"/>
<dbReference type="STRING" id="1045774.SAMN05421872_113108"/>
<feature type="transmembrane region" description="Helical" evidence="2">
    <location>
        <begin position="59"/>
        <end position="80"/>
    </location>
</feature>
<dbReference type="Proteomes" id="UP000199034">
    <property type="component" value="Unassembled WGS sequence"/>
</dbReference>
<feature type="region of interest" description="Disordered" evidence="1">
    <location>
        <begin position="79"/>
        <end position="163"/>
    </location>
</feature>
<feature type="compositionally biased region" description="Pro residues" evidence="1">
    <location>
        <begin position="33"/>
        <end position="44"/>
    </location>
</feature>
<feature type="compositionally biased region" description="Low complexity" evidence="1">
    <location>
        <begin position="17"/>
        <end position="32"/>
    </location>
</feature>
<feature type="region of interest" description="Disordered" evidence="1">
    <location>
        <begin position="1"/>
        <end position="53"/>
    </location>
</feature>
<feature type="compositionally biased region" description="Low complexity" evidence="1">
    <location>
        <begin position="109"/>
        <end position="145"/>
    </location>
</feature>
<dbReference type="EMBL" id="FMZM01000013">
    <property type="protein sequence ID" value="SDE00818.1"/>
    <property type="molecule type" value="Genomic_DNA"/>
</dbReference>
<evidence type="ECO:0000256" key="2">
    <source>
        <dbReference type="SAM" id="Phobius"/>
    </source>
</evidence>